<dbReference type="Gene3D" id="2.30.42.10">
    <property type="match status" value="1"/>
</dbReference>
<dbReference type="EMBL" id="FMHG01000001">
    <property type="protein sequence ID" value="SCJ53430.1"/>
    <property type="molecule type" value="Genomic_DNA"/>
</dbReference>
<dbReference type="SUPFAM" id="SSF50156">
    <property type="entry name" value="PDZ domain-like"/>
    <property type="match status" value="1"/>
</dbReference>
<proteinExistence type="inferred from homology"/>
<dbReference type="InterPro" id="IPR029045">
    <property type="entry name" value="ClpP/crotonase-like_dom_sf"/>
</dbReference>
<name>A0A1C6H7G4_9FIRM</name>
<reference evidence="8" key="1">
    <citation type="submission" date="2015-09" db="EMBL/GenBank/DDBJ databases">
        <authorList>
            <consortium name="Pathogen Informatics"/>
        </authorList>
    </citation>
    <scope>NUCLEOTIDE SEQUENCE</scope>
    <source>
        <strain evidence="8">2789STDY5834896</strain>
    </source>
</reference>
<dbReference type="SUPFAM" id="SSF47090">
    <property type="entry name" value="PGBD-like"/>
    <property type="match status" value="1"/>
</dbReference>
<dbReference type="InterPro" id="IPR001478">
    <property type="entry name" value="PDZ"/>
</dbReference>
<sequence>MSPSEKRPTKDLSPAPRRHPLAARAAVCLALIATLCMGLWGGYALRFTHTDQVQDELQKNWAYPNREKPDMQKAALEGMISALDDPYTHLFTPSEGEAYNQSVDGAVLGIGLGYRPLERGILVIEAYQDGPAKKAGILPGDIITQVNGTDITEEDAPVGELLTDGGAGTRTLTVQRGQELLTVEVEVKELQNDLFYEVRTAGDKSFGYVQLTTFGSDTGEHLEEALQDFKEQHIDILVLDLRDNGGGYLTAAKQVLDLFVKKGELLFTVDPGNGIDQKYRATGRDKYTFAHSYLLVNGETASASEIAAAALSQLADFQLVGTQTYGKGVVQRQKELTDGSILKYTYARWLTPDGSCVEGQGLTPDIEVANPQMGEDIPLRIERDWQVDGVGDEVAYIQQLLATLGYAPDRTDGYYSEATRQAMQDFERQHGLEPDGICSHSDYRYLVAYTVLHISSDENDDQYRALLEQIEQL</sequence>
<evidence type="ECO:0000256" key="5">
    <source>
        <dbReference type="RuleBase" id="RU004404"/>
    </source>
</evidence>
<dbReference type="GO" id="GO:0006508">
    <property type="term" value="P:proteolysis"/>
    <property type="evidence" value="ECO:0007669"/>
    <property type="project" value="UniProtKB-KW"/>
</dbReference>
<dbReference type="PANTHER" id="PTHR32060:SF30">
    <property type="entry name" value="CARBOXY-TERMINAL PROCESSING PROTEASE CTPA"/>
    <property type="match status" value="1"/>
</dbReference>
<dbReference type="InterPro" id="IPR036365">
    <property type="entry name" value="PGBD-like_sf"/>
</dbReference>
<comment type="similarity">
    <text evidence="1 5">Belongs to the peptidase S41A family.</text>
</comment>
<dbReference type="AlphaFoldDB" id="A0A1C6H7G4"/>
<evidence type="ECO:0000259" key="7">
    <source>
        <dbReference type="PROSITE" id="PS50106"/>
    </source>
</evidence>
<protein>
    <submittedName>
        <fullName evidence="8">Carboxy-terminal processing protease CtpB</fullName>
        <ecNumber evidence="8">3.4.21.102</ecNumber>
    </submittedName>
</protein>
<organism evidence="8">
    <name type="scientific">uncultured Anaerotruncus sp</name>
    <dbReference type="NCBI Taxonomy" id="905011"/>
    <lineage>
        <taxon>Bacteria</taxon>
        <taxon>Bacillati</taxon>
        <taxon>Bacillota</taxon>
        <taxon>Clostridia</taxon>
        <taxon>Eubacteriales</taxon>
        <taxon>Oscillospiraceae</taxon>
        <taxon>Anaerotruncus</taxon>
        <taxon>environmental samples</taxon>
    </lineage>
</organism>
<dbReference type="GO" id="GO:0030288">
    <property type="term" value="C:outer membrane-bounded periplasmic space"/>
    <property type="evidence" value="ECO:0007669"/>
    <property type="project" value="TreeGrafter"/>
</dbReference>
<evidence type="ECO:0000256" key="1">
    <source>
        <dbReference type="ARBA" id="ARBA00009179"/>
    </source>
</evidence>
<dbReference type="Gene3D" id="1.10.101.10">
    <property type="entry name" value="PGBD-like superfamily/PGBD"/>
    <property type="match status" value="1"/>
</dbReference>
<dbReference type="SMART" id="SM00245">
    <property type="entry name" value="TSPc"/>
    <property type="match status" value="1"/>
</dbReference>
<dbReference type="GO" id="GO:0007165">
    <property type="term" value="P:signal transduction"/>
    <property type="evidence" value="ECO:0007669"/>
    <property type="project" value="TreeGrafter"/>
</dbReference>
<dbReference type="SUPFAM" id="SSF52096">
    <property type="entry name" value="ClpP/crotonase"/>
    <property type="match status" value="1"/>
</dbReference>
<evidence type="ECO:0000256" key="3">
    <source>
        <dbReference type="ARBA" id="ARBA00022801"/>
    </source>
</evidence>
<evidence type="ECO:0000256" key="4">
    <source>
        <dbReference type="ARBA" id="ARBA00022825"/>
    </source>
</evidence>
<dbReference type="PROSITE" id="PS50106">
    <property type="entry name" value="PDZ"/>
    <property type="match status" value="1"/>
</dbReference>
<dbReference type="Gene3D" id="3.30.750.44">
    <property type="match status" value="1"/>
</dbReference>
<accession>A0A1C6H7G4</accession>
<keyword evidence="6" id="KW-1133">Transmembrane helix</keyword>
<dbReference type="EC" id="3.4.21.102" evidence="8"/>
<evidence type="ECO:0000256" key="6">
    <source>
        <dbReference type="SAM" id="Phobius"/>
    </source>
</evidence>
<evidence type="ECO:0000313" key="8">
    <source>
        <dbReference type="EMBL" id="SCJ53430.1"/>
    </source>
</evidence>
<feature type="transmembrane region" description="Helical" evidence="6">
    <location>
        <begin position="21"/>
        <end position="43"/>
    </location>
</feature>
<dbReference type="InterPro" id="IPR004447">
    <property type="entry name" value="Peptidase_S41A"/>
</dbReference>
<dbReference type="InterPro" id="IPR036034">
    <property type="entry name" value="PDZ_sf"/>
</dbReference>
<dbReference type="Pfam" id="PF13180">
    <property type="entry name" value="PDZ_2"/>
    <property type="match status" value="1"/>
</dbReference>
<keyword evidence="2 5" id="KW-0645">Protease</keyword>
<dbReference type="Pfam" id="PF03572">
    <property type="entry name" value="Peptidase_S41"/>
    <property type="match status" value="1"/>
</dbReference>
<dbReference type="InterPro" id="IPR036366">
    <property type="entry name" value="PGBDSf"/>
</dbReference>
<keyword evidence="4 5" id="KW-0720">Serine protease</keyword>
<dbReference type="CDD" id="cd07560">
    <property type="entry name" value="Peptidase_S41_CPP"/>
    <property type="match status" value="1"/>
</dbReference>
<dbReference type="Pfam" id="PF01471">
    <property type="entry name" value="PG_binding_1"/>
    <property type="match status" value="1"/>
</dbReference>
<gene>
    <name evidence="8" type="primary">ctpB</name>
    <name evidence="8" type="ORF">SAMEA3545359_00713</name>
</gene>
<keyword evidence="3 5" id="KW-0378">Hydrolase</keyword>
<dbReference type="Gene3D" id="3.90.226.10">
    <property type="entry name" value="2-enoyl-CoA Hydratase, Chain A, domain 1"/>
    <property type="match status" value="1"/>
</dbReference>
<dbReference type="InterPro" id="IPR002477">
    <property type="entry name" value="Peptidoglycan-bd-like"/>
</dbReference>
<feature type="domain" description="PDZ" evidence="7">
    <location>
        <begin position="105"/>
        <end position="156"/>
    </location>
</feature>
<keyword evidence="6" id="KW-0812">Transmembrane</keyword>
<evidence type="ECO:0000256" key="2">
    <source>
        <dbReference type="ARBA" id="ARBA00022670"/>
    </source>
</evidence>
<dbReference type="SMART" id="SM00228">
    <property type="entry name" value="PDZ"/>
    <property type="match status" value="1"/>
</dbReference>
<dbReference type="NCBIfam" id="TIGR00225">
    <property type="entry name" value="prc"/>
    <property type="match status" value="1"/>
</dbReference>
<dbReference type="GO" id="GO:0004252">
    <property type="term" value="F:serine-type endopeptidase activity"/>
    <property type="evidence" value="ECO:0007669"/>
    <property type="project" value="UniProtKB-EC"/>
</dbReference>
<keyword evidence="6" id="KW-0472">Membrane</keyword>
<dbReference type="PANTHER" id="PTHR32060">
    <property type="entry name" value="TAIL-SPECIFIC PROTEASE"/>
    <property type="match status" value="1"/>
</dbReference>
<dbReference type="InterPro" id="IPR005151">
    <property type="entry name" value="Tail-specific_protease"/>
</dbReference>